<dbReference type="InterPro" id="IPR051675">
    <property type="entry name" value="Endo/Exo/Phosphatase_dom_1"/>
</dbReference>
<dbReference type="EMBL" id="PYIX02000002">
    <property type="protein sequence ID" value="RFC85107.1"/>
    <property type="molecule type" value="Genomic_DNA"/>
</dbReference>
<dbReference type="GO" id="GO:0003677">
    <property type="term" value="F:DNA binding"/>
    <property type="evidence" value="ECO:0007669"/>
    <property type="project" value="UniProtKB-KW"/>
</dbReference>
<dbReference type="OrthoDB" id="7510573at2"/>
<reference evidence="3 4" key="1">
    <citation type="submission" date="2018-08" db="EMBL/GenBank/DDBJ databases">
        <title>The draft genome of Acinetobacter sichuanensis strain WCHAc060041.</title>
        <authorList>
            <person name="Qin J."/>
            <person name="Feng Y."/>
            <person name="Zong Z."/>
        </authorList>
    </citation>
    <scope>NUCLEOTIDE SEQUENCE [LARGE SCALE GENOMIC DNA]</scope>
    <source>
        <strain evidence="3 4">WCHAc060041</strain>
    </source>
</reference>
<dbReference type="GO" id="GO:0015628">
    <property type="term" value="P:protein secretion by the type II secretion system"/>
    <property type="evidence" value="ECO:0007669"/>
    <property type="project" value="TreeGrafter"/>
</dbReference>
<dbReference type="SMART" id="SM00278">
    <property type="entry name" value="HhH1"/>
    <property type="match status" value="2"/>
</dbReference>
<evidence type="ECO:0000259" key="2">
    <source>
        <dbReference type="SMART" id="SM00278"/>
    </source>
</evidence>
<dbReference type="PANTHER" id="PTHR21180">
    <property type="entry name" value="ENDONUCLEASE/EXONUCLEASE/PHOSPHATASE FAMILY DOMAIN-CONTAINING PROTEIN 1"/>
    <property type="match status" value="1"/>
</dbReference>
<dbReference type="AlphaFoldDB" id="A0A371YUH0"/>
<organism evidence="3 4">
    <name type="scientific">Acinetobacter sichuanensis</name>
    <dbReference type="NCBI Taxonomy" id="2136183"/>
    <lineage>
        <taxon>Bacteria</taxon>
        <taxon>Pseudomonadati</taxon>
        <taxon>Pseudomonadota</taxon>
        <taxon>Gammaproteobacteria</taxon>
        <taxon>Moraxellales</taxon>
        <taxon>Moraxellaceae</taxon>
        <taxon>Acinetobacter</taxon>
    </lineage>
</organism>
<dbReference type="GO" id="GO:0015627">
    <property type="term" value="C:type II protein secretion system complex"/>
    <property type="evidence" value="ECO:0007669"/>
    <property type="project" value="TreeGrafter"/>
</dbReference>
<evidence type="ECO:0000256" key="1">
    <source>
        <dbReference type="SAM" id="SignalP"/>
    </source>
</evidence>
<feature type="chain" id="PRO_5016664390" evidence="1">
    <location>
        <begin position="35"/>
        <end position="146"/>
    </location>
</feature>
<feature type="domain" description="Helix-hairpin-helix DNA-binding motif class 1" evidence="2">
    <location>
        <begin position="124"/>
        <end position="143"/>
    </location>
</feature>
<dbReference type="InterPro" id="IPR003583">
    <property type="entry name" value="Hlx-hairpin-Hlx_DNA-bd_motif"/>
</dbReference>
<dbReference type="Gene3D" id="1.10.150.280">
    <property type="entry name" value="AF1531-like domain"/>
    <property type="match status" value="1"/>
</dbReference>
<feature type="signal peptide" evidence="1">
    <location>
        <begin position="1"/>
        <end position="34"/>
    </location>
</feature>
<comment type="caution">
    <text evidence="3">The sequence shown here is derived from an EMBL/GenBank/DDBJ whole genome shotgun (WGS) entry which is preliminary data.</text>
</comment>
<proteinExistence type="predicted"/>
<dbReference type="Proteomes" id="UP000240957">
    <property type="component" value="Unassembled WGS sequence"/>
</dbReference>
<dbReference type="InterPro" id="IPR010994">
    <property type="entry name" value="RuvA_2-like"/>
</dbReference>
<sequence length="146" mass="16645">MNNNLNQSINFSKKIVRFSMILFFSMLSTMLSHAEKFDDNYVKWKEKQQAQDTRLKGNDANYYLAKPNVTNSRNSQNLTTSVGSKININTATLEQLQQLNGIGAKKAQAILDYRQQNGKFKSLDDLQNVKGIGPKMVEKNRAMMSF</sequence>
<keyword evidence="3" id="KW-0238">DNA-binding</keyword>
<dbReference type="SUPFAM" id="SSF47781">
    <property type="entry name" value="RuvA domain 2-like"/>
    <property type="match status" value="1"/>
</dbReference>
<keyword evidence="1" id="KW-0732">Signal</keyword>
<dbReference type="Pfam" id="PF12836">
    <property type="entry name" value="HHH_3"/>
    <property type="match status" value="1"/>
</dbReference>
<dbReference type="NCBIfam" id="TIGR00426">
    <property type="entry name" value="competence protein ComEA helix-hairpin-helix repeat region"/>
    <property type="match status" value="1"/>
</dbReference>
<dbReference type="GO" id="GO:0006281">
    <property type="term" value="P:DNA repair"/>
    <property type="evidence" value="ECO:0007669"/>
    <property type="project" value="InterPro"/>
</dbReference>
<name>A0A371YUH0_9GAMM</name>
<evidence type="ECO:0000313" key="4">
    <source>
        <dbReference type="Proteomes" id="UP000240957"/>
    </source>
</evidence>
<evidence type="ECO:0000313" key="3">
    <source>
        <dbReference type="EMBL" id="RFC85107.1"/>
    </source>
</evidence>
<gene>
    <name evidence="3" type="ORF">C9E89_001645</name>
</gene>
<feature type="domain" description="Helix-hairpin-helix DNA-binding motif class 1" evidence="2">
    <location>
        <begin position="94"/>
        <end position="113"/>
    </location>
</feature>
<dbReference type="PANTHER" id="PTHR21180:SF32">
    <property type="entry name" value="ENDONUCLEASE_EXONUCLEASE_PHOSPHATASE FAMILY DOMAIN-CONTAINING PROTEIN 1"/>
    <property type="match status" value="1"/>
</dbReference>
<dbReference type="InterPro" id="IPR004509">
    <property type="entry name" value="Competence_ComEA_HhH"/>
</dbReference>
<accession>A0A371YUH0</accession>
<protein>
    <submittedName>
        <fullName evidence="3">ComEA family DNA-binding protein</fullName>
    </submittedName>
</protein>